<sequence length="177" mass="20525">MSKVYLSLGSNLGDREDYLFKAVDMIYRTPGILINKVSPIYETAPVGYTEQDKFLNIVVEIDTDILPHKLLKILNDIEDKCNRKRIIKWGPRTIDIDILLYDNIEVNDKSLQIPHQRMWERAFVLIPLCDVNSHIKKGNLLISDIIKGLADKDGVKLYKKDWYKEVCNNEGNKSIYI</sequence>
<evidence type="ECO:0000256" key="6">
    <source>
        <dbReference type="ARBA" id="ARBA00022777"/>
    </source>
</evidence>
<keyword evidence="11" id="KW-1185">Reference proteome</keyword>
<accession>A0A975GAI0</accession>
<dbReference type="EC" id="2.7.6.3" evidence="3"/>
<evidence type="ECO:0000256" key="7">
    <source>
        <dbReference type="ARBA" id="ARBA00022840"/>
    </source>
</evidence>
<dbReference type="PANTHER" id="PTHR43071:SF1">
    <property type="entry name" value="2-AMINO-4-HYDROXY-6-HYDROXYMETHYLDIHYDROPTERIDINE PYROPHOSPHOKINASE"/>
    <property type="match status" value="1"/>
</dbReference>
<dbReference type="Pfam" id="PF01288">
    <property type="entry name" value="HPPK"/>
    <property type="match status" value="1"/>
</dbReference>
<evidence type="ECO:0000256" key="1">
    <source>
        <dbReference type="ARBA" id="ARBA00000198"/>
    </source>
</evidence>
<evidence type="ECO:0000256" key="4">
    <source>
        <dbReference type="ARBA" id="ARBA00022679"/>
    </source>
</evidence>
<dbReference type="AlphaFoldDB" id="A0A975GAI0"/>
<dbReference type="PROSITE" id="PS00794">
    <property type="entry name" value="HPPK"/>
    <property type="match status" value="1"/>
</dbReference>
<dbReference type="RefSeq" id="WP_284679896.1">
    <property type="nucleotide sequence ID" value="NZ_CP060096.1"/>
</dbReference>
<evidence type="ECO:0000313" key="11">
    <source>
        <dbReference type="Proteomes" id="UP000671913"/>
    </source>
</evidence>
<dbReference type="EMBL" id="CP060096">
    <property type="protein sequence ID" value="QSZ27206.1"/>
    <property type="molecule type" value="Genomic_DNA"/>
</dbReference>
<proteinExistence type="predicted"/>
<gene>
    <name evidence="10" type="primary">folK</name>
    <name evidence="10" type="ORF">ACETAC_10265</name>
</gene>
<feature type="domain" description="7,8-dihydro-6-hydroxymethylpterin-pyrophosphokinase" evidence="9">
    <location>
        <begin position="88"/>
        <end position="99"/>
    </location>
</feature>
<keyword evidence="4 10" id="KW-0808">Transferase</keyword>
<comment type="catalytic activity">
    <reaction evidence="1">
        <text>6-hydroxymethyl-7,8-dihydropterin + ATP = (7,8-dihydropterin-6-yl)methyl diphosphate + AMP + H(+)</text>
        <dbReference type="Rhea" id="RHEA:11412"/>
        <dbReference type="ChEBI" id="CHEBI:15378"/>
        <dbReference type="ChEBI" id="CHEBI:30616"/>
        <dbReference type="ChEBI" id="CHEBI:44841"/>
        <dbReference type="ChEBI" id="CHEBI:72950"/>
        <dbReference type="ChEBI" id="CHEBI:456215"/>
        <dbReference type="EC" id="2.7.6.3"/>
    </reaction>
</comment>
<name>A0A975GAI0_9THEO</name>
<dbReference type="GO" id="GO:0005524">
    <property type="term" value="F:ATP binding"/>
    <property type="evidence" value="ECO:0007669"/>
    <property type="project" value="UniProtKB-KW"/>
</dbReference>
<dbReference type="Proteomes" id="UP000671913">
    <property type="component" value="Chromosome"/>
</dbReference>
<protein>
    <recommendedName>
        <fullName evidence="3">2-amino-4-hydroxy-6-hydroxymethyldihydropteridine diphosphokinase</fullName>
        <ecNumber evidence="3">2.7.6.3</ecNumber>
    </recommendedName>
</protein>
<dbReference type="GO" id="GO:0046656">
    <property type="term" value="P:folic acid biosynthetic process"/>
    <property type="evidence" value="ECO:0007669"/>
    <property type="project" value="UniProtKB-KW"/>
</dbReference>
<dbReference type="GO" id="GO:0016301">
    <property type="term" value="F:kinase activity"/>
    <property type="evidence" value="ECO:0007669"/>
    <property type="project" value="UniProtKB-KW"/>
</dbReference>
<reference evidence="10" key="1">
    <citation type="submission" date="2020-08" db="EMBL/GenBank/DDBJ databases">
        <title>Genomic insights into the carbon and energy metabolism of the first obligate autotrophic acetogenic bacterium Aceticella autotrophica gen. nov., sp. nov.</title>
        <authorList>
            <person name="Toshchakov S.V."/>
            <person name="Elcheninov A.G."/>
            <person name="Kublanov I.V."/>
            <person name="Frolov E.N."/>
            <person name="Lebedinsky A.V."/>
        </authorList>
    </citation>
    <scope>NUCLEOTIDE SEQUENCE</scope>
    <source>
        <strain evidence="10">3443-3Ac</strain>
    </source>
</reference>
<dbReference type="Gene3D" id="3.30.70.560">
    <property type="entry name" value="7,8-Dihydro-6-hydroxymethylpterin-pyrophosphokinase HPPK"/>
    <property type="match status" value="1"/>
</dbReference>
<keyword evidence="6" id="KW-0418">Kinase</keyword>
<keyword evidence="7" id="KW-0067">ATP-binding</keyword>
<dbReference type="GO" id="GO:0003848">
    <property type="term" value="F:2-amino-4-hydroxy-6-hydroxymethyldihydropteridine diphosphokinase activity"/>
    <property type="evidence" value="ECO:0007669"/>
    <property type="project" value="UniProtKB-EC"/>
</dbReference>
<dbReference type="SUPFAM" id="SSF55083">
    <property type="entry name" value="6-hydroxymethyl-7,8-dihydropterin pyrophosphokinase, HPPK"/>
    <property type="match status" value="1"/>
</dbReference>
<organism evidence="10 11">
    <name type="scientific">Aceticella autotrophica</name>
    <dbReference type="NCBI Taxonomy" id="2755338"/>
    <lineage>
        <taxon>Bacteria</taxon>
        <taxon>Bacillati</taxon>
        <taxon>Bacillota</taxon>
        <taxon>Clostridia</taxon>
        <taxon>Thermoanaerobacterales</taxon>
        <taxon>Thermoanaerobacteraceae</taxon>
        <taxon>Aceticella</taxon>
    </lineage>
</organism>
<evidence type="ECO:0000259" key="9">
    <source>
        <dbReference type="PROSITE" id="PS00794"/>
    </source>
</evidence>
<evidence type="ECO:0000256" key="3">
    <source>
        <dbReference type="ARBA" id="ARBA00013253"/>
    </source>
</evidence>
<keyword evidence="8" id="KW-0289">Folate biosynthesis</keyword>
<keyword evidence="5" id="KW-0547">Nucleotide-binding</keyword>
<dbReference type="CDD" id="cd00483">
    <property type="entry name" value="HPPK"/>
    <property type="match status" value="1"/>
</dbReference>
<dbReference type="NCBIfam" id="TIGR01498">
    <property type="entry name" value="folK"/>
    <property type="match status" value="1"/>
</dbReference>
<dbReference type="InterPro" id="IPR035907">
    <property type="entry name" value="Hppk_sf"/>
</dbReference>
<evidence type="ECO:0000313" key="10">
    <source>
        <dbReference type="EMBL" id="QSZ27206.1"/>
    </source>
</evidence>
<dbReference type="KEGG" id="aaut:ACETAC_10265"/>
<dbReference type="PANTHER" id="PTHR43071">
    <property type="entry name" value="2-AMINO-4-HYDROXY-6-HYDROXYMETHYLDIHYDROPTERIDINE PYROPHOSPHOKINASE"/>
    <property type="match status" value="1"/>
</dbReference>
<comment type="pathway">
    <text evidence="2">Cofactor biosynthesis; tetrahydrofolate biosynthesis; 2-amino-4-hydroxy-6-hydroxymethyl-7,8-dihydropteridine diphosphate from 7,8-dihydroneopterin triphosphate: step 4/4.</text>
</comment>
<dbReference type="InterPro" id="IPR000550">
    <property type="entry name" value="Hppk"/>
</dbReference>
<evidence type="ECO:0000256" key="8">
    <source>
        <dbReference type="ARBA" id="ARBA00022909"/>
    </source>
</evidence>
<evidence type="ECO:0000256" key="5">
    <source>
        <dbReference type="ARBA" id="ARBA00022741"/>
    </source>
</evidence>
<evidence type="ECO:0000256" key="2">
    <source>
        <dbReference type="ARBA" id="ARBA00005051"/>
    </source>
</evidence>